<name>A0A8S5VE84_9CAUD</name>
<organism evidence="1">
    <name type="scientific">Siphoviridae sp. ctClL93</name>
    <dbReference type="NCBI Taxonomy" id="2825381"/>
    <lineage>
        <taxon>Viruses</taxon>
        <taxon>Duplodnaviria</taxon>
        <taxon>Heunggongvirae</taxon>
        <taxon>Uroviricota</taxon>
        <taxon>Caudoviricetes</taxon>
    </lineage>
</organism>
<reference evidence="1" key="1">
    <citation type="journal article" date="2021" name="Proc. Natl. Acad. Sci. U.S.A.">
        <title>A Catalog of Tens of Thousands of Viruses from Human Metagenomes Reveals Hidden Associations with Chronic Diseases.</title>
        <authorList>
            <person name="Tisza M.J."/>
            <person name="Buck C.B."/>
        </authorList>
    </citation>
    <scope>NUCLEOTIDE SEQUENCE</scope>
    <source>
        <strain evidence="1">CtClL93</strain>
    </source>
</reference>
<dbReference type="EMBL" id="BK016246">
    <property type="protein sequence ID" value="DAG04943.1"/>
    <property type="molecule type" value="Genomic_DNA"/>
</dbReference>
<accession>A0A8S5VE84</accession>
<proteinExistence type="predicted"/>
<protein>
    <submittedName>
        <fullName evidence="1">Uncharacterized protein</fullName>
    </submittedName>
</protein>
<sequence length="31" mass="3219">MAEVSFLSLCLAPAEGDINTAPLLLNSGHAY</sequence>
<evidence type="ECO:0000313" key="1">
    <source>
        <dbReference type="EMBL" id="DAG04943.1"/>
    </source>
</evidence>